<evidence type="ECO:0000256" key="4">
    <source>
        <dbReference type="ARBA" id="ARBA00023054"/>
    </source>
</evidence>
<feature type="domain" description="Exocyst complex component Sec3 coiled-coil" evidence="6">
    <location>
        <begin position="199"/>
        <end position="329"/>
    </location>
</feature>
<evidence type="ECO:0000259" key="6">
    <source>
        <dbReference type="Pfam" id="PF09763"/>
    </source>
</evidence>
<organism evidence="8 9">
    <name type="scientific">Adineta steineri</name>
    <dbReference type="NCBI Taxonomy" id="433720"/>
    <lineage>
        <taxon>Eukaryota</taxon>
        <taxon>Metazoa</taxon>
        <taxon>Spiralia</taxon>
        <taxon>Gnathifera</taxon>
        <taxon>Rotifera</taxon>
        <taxon>Eurotatoria</taxon>
        <taxon>Bdelloidea</taxon>
        <taxon>Adinetida</taxon>
        <taxon>Adinetidae</taxon>
        <taxon>Adineta</taxon>
    </lineage>
</organism>
<keyword evidence="4 5" id="KW-0175">Coiled coil</keyword>
<keyword evidence="2" id="KW-0813">Transport</keyword>
<dbReference type="AlphaFoldDB" id="A0A814HVR2"/>
<dbReference type="Gene3D" id="2.30.29.90">
    <property type="match status" value="1"/>
</dbReference>
<evidence type="ECO:0000313" key="9">
    <source>
        <dbReference type="Proteomes" id="UP000663845"/>
    </source>
</evidence>
<dbReference type="PANTHER" id="PTHR16092">
    <property type="entry name" value="SEC3/SYNTAXIN-RELATED"/>
    <property type="match status" value="1"/>
</dbReference>
<keyword evidence="3" id="KW-0268">Exocytosis</keyword>
<dbReference type="InterPro" id="IPR048628">
    <property type="entry name" value="Sec3_C"/>
</dbReference>
<comment type="similarity">
    <text evidence="1">Belongs to the SEC3 family.</text>
</comment>
<dbReference type="PANTHER" id="PTHR16092:SF14">
    <property type="entry name" value="EXOCYST COMPLEX COMPONENT 1 ISOFORM X1"/>
    <property type="match status" value="1"/>
</dbReference>
<feature type="coiled-coil region" evidence="5">
    <location>
        <begin position="820"/>
        <end position="881"/>
    </location>
</feature>
<accession>A0A814HVR2</accession>
<dbReference type="GO" id="GO:0006887">
    <property type="term" value="P:exocytosis"/>
    <property type="evidence" value="ECO:0007669"/>
    <property type="project" value="UniProtKB-KW"/>
</dbReference>
<dbReference type="GO" id="GO:0000145">
    <property type="term" value="C:exocyst"/>
    <property type="evidence" value="ECO:0007669"/>
    <property type="project" value="InterPro"/>
</dbReference>
<reference evidence="8" key="1">
    <citation type="submission" date="2021-02" db="EMBL/GenBank/DDBJ databases">
        <authorList>
            <person name="Nowell W R."/>
        </authorList>
    </citation>
    <scope>NUCLEOTIDE SEQUENCE</scope>
</reference>
<dbReference type="EMBL" id="CAJNOG010000153">
    <property type="protein sequence ID" value="CAF1016093.1"/>
    <property type="molecule type" value="Genomic_DNA"/>
</dbReference>
<dbReference type="GO" id="GO:0005886">
    <property type="term" value="C:plasma membrane"/>
    <property type="evidence" value="ECO:0007669"/>
    <property type="project" value="TreeGrafter"/>
</dbReference>
<sequence>MQDLTNIRTKLNDDLFATTQETCLALCRVQDITKKSKDKAYIICACIYQKADPQPSLHLIRMGEKANEIAKKKATILLRDVKTIDCAPVPNDKRQSSSLGIDITTTEREYSYQALKLEEKQEFLTNLRKITNHHLRQSRDKPKYLNLPNDDDLIVNPQNMETLSNRPSANETWDAITQQEEQDLTNLMSEYDFAIKDAERFVDMLQQRLTDLDVANVETVMASEKGAVQLMNMLDKAVEEISKIDGRLGLYEKKLSTVADAVKIMSRKDSLIQIETANVQKLTETLENLLDMQDFSDDYIHLLQNSDLTNDNDRTTCIQVATLLTQALGVQLQPGMEKMSAIRQRRDLLEQTQKAFSLRCKNFLSSKFVFHSQEYGERFEIGGNELPRHGEKMLRPLIPFSPLCHWLKASSPTHFKEVCHAYISQIRPIYTKEIHGFFESARLGVMKGIVPMLDKRAAGSVSAINTIRRDKQHAQSQSTGGVPDHDPIFLRNYTKEFRTRCDKIFDRVLGQIANIVREEQSFCVNFFNFLDENTTSGDNAPESTESIENFNSSGLKQMLTDLFEPLDSEIKSLITHIKTNDPFTVLYLFVRMSEHTIAVQNYGAFLNKLYAGNLILLKRDVDSYVSDICQRINEHRPVRNQRVKILPFDFSEEAEIIFDKSPRMVDLHRVYKNLVAAIFRGIEQCASAVVSDGKTPHSMIRLENYHQMQHIMGINKLSALDAEKQEARKNYNAAKAEYEREYCGFPFEKLHDFSEEAEIIFDKSPRMVDLHRVYKNLVAAIFRGIEQCASAVVSDGKTPHSMIRLENYHQMQHIMGINKLSALDAEKQEARKNYNAAKAEYEQNYHQMQHIMGINKLSALDAEKQEARKNYNAAKAEYEREYCGFPFEKLHTFFERVDELRKRLAKDEDVQFQSDCSIIELRRLVRDHPPKEVKRGLENLSKKIEKHLSDNTGLIQAIWHDIQSLVLDEHQRMTKLIELCYPNSNIHLEFTVENLLAFFTETAPTSH</sequence>
<comment type="caution">
    <text evidence="8">The sequence shown here is derived from an EMBL/GenBank/DDBJ whole genome shotgun (WGS) entry which is preliminary data.</text>
</comment>
<feature type="domain" description="Exocyst complex component Sec3 C-terminal" evidence="7">
    <location>
        <begin position="554"/>
        <end position="758"/>
    </location>
</feature>
<evidence type="ECO:0000256" key="5">
    <source>
        <dbReference type="SAM" id="Coils"/>
    </source>
</evidence>
<evidence type="ECO:0000256" key="2">
    <source>
        <dbReference type="ARBA" id="ARBA00022448"/>
    </source>
</evidence>
<dbReference type="Pfam" id="PF20654">
    <property type="entry name" value="Sec3_C-term"/>
    <property type="match status" value="2"/>
</dbReference>
<name>A0A814HVR2_9BILA</name>
<dbReference type="GO" id="GO:0006893">
    <property type="term" value="P:Golgi to plasma membrane transport"/>
    <property type="evidence" value="ECO:0007669"/>
    <property type="project" value="TreeGrafter"/>
</dbReference>
<dbReference type="InterPro" id="IPR019160">
    <property type="entry name" value="Sec3_CC"/>
</dbReference>
<evidence type="ECO:0000313" key="8">
    <source>
        <dbReference type="EMBL" id="CAF1016093.1"/>
    </source>
</evidence>
<protein>
    <recommendedName>
        <fullName evidence="10">Exocyst complex component Sec3 C-terminal domain-containing protein</fullName>
    </recommendedName>
</protein>
<feature type="domain" description="Exocyst complex component Sec3 C-terminal" evidence="7">
    <location>
        <begin position="843"/>
        <end position="983"/>
    </location>
</feature>
<evidence type="ECO:0000259" key="7">
    <source>
        <dbReference type="Pfam" id="PF20654"/>
    </source>
</evidence>
<dbReference type="Pfam" id="PF09763">
    <property type="entry name" value="Sec3_CC"/>
    <property type="match status" value="1"/>
</dbReference>
<gene>
    <name evidence="8" type="ORF">JYZ213_LOCUS16801</name>
</gene>
<proteinExistence type="inferred from homology"/>
<evidence type="ECO:0000256" key="3">
    <source>
        <dbReference type="ARBA" id="ARBA00022483"/>
    </source>
</evidence>
<evidence type="ECO:0000256" key="1">
    <source>
        <dbReference type="ARBA" id="ARBA00006518"/>
    </source>
</evidence>
<dbReference type="GO" id="GO:0005546">
    <property type="term" value="F:phosphatidylinositol-4,5-bisphosphate binding"/>
    <property type="evidence" value="ECO:0007669"/>
    <property type="project" value="TreeGrafter"/>
</dbReference>
<dbReference type="Proteomes" id="UP000663845">
    <property type="component" value="Unassembled WGS sequence"/>
</dbReference>
<evidence type="ECO:0008006" key="10">
    <source>
        <dbReference type="Google" id="ProtNLM"/>
    </source>
</evidence>